<dbReference type="AlphaFoldDB" id="A0A1W1CSA9"/>
<keyword evidence="2" id="KW-0119">Carbohydrate metabolism</keyword>
<dbReference type="Pfam" id="PF03065">
    <property type="entry name" value="Glyco_hydro_57"/>
    <property type="match status" value="1"/>
</dbReference>
<protein>
    <submittedName>
        <fullName evidence="4">Amylopullulanase</fullName>
        <ecNumber evidence="4">3.2.1.1</ecNumber>
        <ecNumber evidence="4">3.2.1.41</ecNumber>
    </submittedName>
</protein>
<keyword evidence="4" id="KW-0326">Glycosidase</keyword>
<dbReference type="SUPFAM" id="SSF88713">
    <property type="entry name" value="Glycoside hydrolase/deacetylase"/>
    <property type="match status" value="1"/>
</dbReference>
<dbReference type="InterPro" id="IPR027291">
    <property type="entry name" value="Glyco_hydro_38_N_sf"/>
</dbReference>
<dbReference type="InterPro" id="IPR011330">
    <property type="entry name" value="Glyco_hydro/deAcase_b/a-brl"/>
</dbReference>
<proteinExistence type="inferred from homology"/>
<gene>
    <name evidence="4" type="ORF">MNB_SV-10-1067</name>
</gene>
<reference evidence="4" key="1">
    <citation type="submission" date="2016-10" db="EMBL/GenBank/DDBJ databases">
        <authorList>
            <person name="de Groot N.N."/>
        </authorList>
    </citation>
    <scope>NUCLEOTIDE SEQUENCE</scope>
</reference>
<dbReference type="Gene3D" id="3.20.110.10">
    <property type="entry name" value="Glycoside hydrolase 38, N terminal domain"/>
    <property type="match status" value="1"/>
</dbReference>
<dbReference type="EC" id="3.2.1.1" evidence="4"/>
<dbReference type="PANTHER" id="PTHR36306">
    <property type="entry name" value="ALPHA-AMYLASE-RELATED-RELATED"/>
    <property type="match status" value="1"/>
</dbReference>
<evidence type="ECO:0000259" key="3">
    <source>
        <dbReference type="Pfam" id="PF03065"/>
    </source>
</evidence>
<dbReference type="InterPro" id="IPR052046">
    <property type="entry name" value="GH57_Enzymes"/>
</dbReference>
<dbReference type="InterPro" id="IPR004300">
    <property type="entry name" value="Glyco_hydro_57_N"/>
</dbReference>
<evidence type="ECO:0000256" key="1">
    <source>
        <dbReference type="ARBA" id="ARBA00006821"/>
    </source>
</evidence>
<feature type="domain" description="Glycoside hydrolase family 57 N-terminal" evidence="3">
    <location>
        <begin position="6"/>
        <end position="386"/>
    </location>
</feature>
<dbReference type="GO" id="GO:0051060">
    <property type="term" value="F:pullulanase activity"/>
    <property type="evidence" value="ECO:0007669"/>
    <property type="project" value="UniProtKB-EC"/>
</dbReference>
<accession>A0A1W1CSA9</accession>
<evidence type="ECO:0000313" key="4">
    <source>
        <dbReference type="EMBL" id="SFV68696.1"/>
    </source>
</evidence>
<dbReference type="CDD" id="cd10796">
    <property type="entry name" value="GH57N_APU"/>
    <property type="match status" value="1"/>
</dbReference>
<sequence length="673" mass="78402">MSLKLSFLWHMHQPDYVDEGGEMHMPWVFLHAIKDYYEMPWLLSKFPALKATFNLTPTLIRQIRLYEENGYKKDKFLMLWIREVSTLKEEEKKYLIKLCKSAPFETMVKPLQRFAVLYHKEHFGEAELQDLEVLFLLAWCGNYLRENSAVVQSLLQKATAYTQSDKETLLEALLKFIPQILPFYGSLLQSGQISLSTTPYNHPILPLLIDMQTAAVSNPQTVLPQNPLSLEGDAGRQVDKAIELYVKVFGQKPTGLWPAEGAVDEKSLHLYREKGIEWVATDEAILQKTLKSSEKNLCYHRYEYDSVFIAFRDHPLSDSIGFRYRFMEETDAVGDFMKRLDEIGKQHSDANVFVIVDGENAWEFYRNNAMDFFLKLYEAVSKSRTVTMQRFDDLPKEGRQKLPSLHPGSWIYGTFDTWVGQSEKNRAWELIYQTKRETDSAYRKLDKKTQTAVEEHFLASECSDWFWWYGEDHFSDFLAEFDTLFRSHLIAVYELCGMPVPSNLYLNIFRERNVALSQVKPQFPLSVEVDGTETSFYEWLGAGMVDESKAFSTMDGVKRVVQKLYYGENDTVMYFRLDVNVKQFLSAYKEIKLHFKELPDAIVLPVTDRYGKDGLTLVCKDMVEFAIDKKYCQKKSTLHLQLEITDKQNSSEFVPTFGEIEVCLNDYSKNWFI</sequence>
<comment type="similarity">
    <text evidence="1">Belongs to the glycosyl hydrolase 57 family.</text>
</comment>
<evidence type="ECO:0000256" key="2">
    <source>
        <dbReference type="ARBA" id="ARBA00023277"/>
    </source>
</evidence>
<dbReference type="GO" id="GO:0004556">
    <property type="term" value="F:alpha-amylase activity"/>
    <property type="evidence" value="ECO:0007669"/>
    <property type="project" value="UniProtKB-EC"/>
</dbReference>
<name>A0A1W1CSA9_9ZZZZ</name>
<keyword evidence="4" id="KW-0378">Hydrolase</keyword>
<dbReference type="PANTHER" id="PTHR36306:SF1">
    <property type="entry name" value="ALPHA-AMYLASE-RELATED"/>
    <property type="match status" value="1"/>
</dbReference>
<organism evidence="4">
    <name type="scientific">hydrothermal vent metagenome</name>
    <dbReference type="NCBI Taxonomy" id="652676"/>
    <lineage>
        <taxon>unclassified sequences</taxon>
        <taxon>metagenomes</taxon>
        <taxon>ecological metagenomes</taxon>
    </lineage>
</organism>
<dbReference type="GO" id="GO:0005975">
    <property type="term" value="P:carbohydrate metabolic process"/>
    <property type="evidence" value="ECO:0007669"/>
    <property type="project" value="InterPro"/>
</dbReference>
<dbReference type="EC" id="3.2.1.41" evidence="4"/>
<dbReference type="EMBL" id="FPHL01000054">
    <property type="protein sequence ID" value="SFV68696.1"/>
    <property type="molecule type" value="Genomic_DNA"/>
</dbReference>